<dbReference type="Gene3D" id="3.90.1030.20">
    <property type="entry name" value="DNA polymerase delta, p66 (Cdc27) subunit, wHTH domain"/>
    <property type="match status" value="1"/>
</dbReference>
<reference evidence="6 7" key="1">
    <citation type="journal article" date="2024" name="BMC Genomics">
        <title>De novo assembly and annotation of Popillia japonica's genome with initial clues to its potential as an invasive pest.</title>
        <authorList>
            <person name="Cucini C."/>
            <person name="Boschi S."/>
            <person name="Funari R."/>
            <person name="Cardaioli E."/>
            <person name="Iannotti N."/>
            <person name="Marturano G."/>
            <person name="Paoli F."/>
            <person name="Bruttini M."/>
            <person name="Carapelli A."/>
            <person name="Frati F."/>
            <person name="Nardi F."/>
        </authorList>
    </citation>
    <scope>NUCLEOTIDE SEQUENCE [LARGE SCALE GENOMIC DNA]</scope>
    <source>
        <strain evidence="6">DMR45628</strain>
    </source>
</reference>
<keyword evidence="3" id="KW-0235">DNA replication</keyword>
<keyword evidence="4" id="KW-0539">Nucleus</keyword>
<proteinExistence type="predicted"/>
<name>A0AAW1K787_POPJA</name>
<evidence type="ECO:0000313" key="6">
    <source>
        <dbReference type="EMBL" id="KAK9712985.1"/>
    </source>
</evidence>
<dbReference type="GO" id="GO:0043625">
    <property type="term" value="C:delta DNA polymerase complex"/>
    <property type="evidence" value="ECO:0007669"/>
    <property type="project" value="InterPro"/>
</dbReference>
<evidence type="ECO:0000256" key="3">
    <source>
        <dbReference type="ARBA" id="ARBA00022705"/>
    </source>
</evidence>
<comment type="caution">
    <text evidence="6">The sequence shown here is derived from an EMBL/GenBank/DDBJ whole genome shotgun (WGS) entry which is preliminary data.</text>
</comment>
<dbReference type="EMBL" id="JASPKY010000254">
    <property type="protein sequence ID" value="KAK9712985.1"/>
    <property type="molecule type" value="Genomic_DNA"/>
</dbReference>
<feature type="region of interest" description="Disordered" evidence="5">
    <location>
        <begin position="221"/>
        <end position="248"/>
    </location>
</feature>
<dbReference type="InterPro" id="IPR019038">
    <property type="entry name" value="POLD3"/>
</dbReference>
<gene>
    <name evidence="6" type="ORF">QE152_g24595</name>
</gene>
<evidence type="ECO:0000313" key="7">
    <source>
        <dbReference type="Proteomes" id="UP001458880"/>
    </source>
</evidence>
<dbReference type="PANTHER" id="PTHR17598">
    <property type="entry name" value="DNA POLYMERASE DELTA SUBUNIT 3"/>
    <property type="match status" value="1"/>
</dbReference>
<keyword evidence="7" id="KW-1185">Reference proteome</keyword>
<accession>A0AAW1K787</accession>
<feature type="region of interest" description="Disordered" evidence="5">
    <location>
        <begin position="383"/>
        <end position="444"/>
    </location>
</feature>
<dbReference type="Proteomes" id="UP001458880">
    <property type="component" value="Unassembled WGS sequence"/>
</dbReference>
<evidence type="ECO:0000256" key="1">
    <source>
        <dbReference type="ARBA" id="ARBA00004123"/>
    </source>
</evidence>
<evidence type="ECO:0000256" key="4">
    <source>
        <dbReference type="ARBA" id="ARBA00023242"/>
    </source>
</evidence>
<dbReference type="GO" id="GO:0006271">
    <property type="term" value="P:DNA strand elongation involved in DNA replication"/>
    <property type="evidence" value="ECO:0007669"/>
    <property type="project" value="TreeGrafter"/>
</dbReference>
<dbReference type="AlphaFoldDB" id="A0AAW1K787"/>
<comment type="subcellular location">
    <subcellularLocation>
        <location evidence="1">Nucleus</location>
    </subcellularLocation>
</comment>
<organism evidence="6 7">
    <name type="scientific">Popillia japonica</name>
    <name type="common">Japanese beetle</name>
    <dbReference type="NCBI Taxonomy" id="7064"/>
    <lineage>
        <taxon>Eukaryota</taxon>
        <taxon>Metazoa</taxon>
        <taxon>Ecdysozoa</taxon>
        <taxon>Arthropoda</taxon>
        <taxon>Hexapoda</taxon>
        <taxon>Insecta</taxon>
        <taxon>Pterygota</taxon>
        <taxon>Neoptera</taxon>
        <taxon>Endopterygota</taxon>
        <taxon>Coleoptera</taxon>
        <taxon>Polyphaga</taxon>
        <taxon>Scarabaeiformia</taxon>
        <taxon>Scarabaeidae</taxon>
        <taxon>Rutelinae</taxon>
        <taxon>Popillia</taxon>
    </lineage>
</organism>
<feature type="region of interest" description="Disordered" evidence="5">
    <location>
        <begin position="265"/>
        <end position="297"/>
    </location>
</feature>
<dbReference type="GO" id="GO:0003887">
    <property type="term" value="F:DNA-directed DNA polymerase activity"/>
    <property type="evidence" value="ECO:0007669"/>
    <property type="project" value="TreeGrafter"/>
</dbReference>
<dbReference type="GO" id="GO:0006297">
    <property type="term" value="P:nucleotide-excision repair, DNA gap filling"/>
    <property type="evidence" value="ECO:0007669"/>
    <property type="project" value="TreeGrafter"/>
</dbReference>
<evidence type="ECO:0000256" key="5">
    <source>
        <dbReference type="SAM" id="MobiDB-lite"/>
    </source>
</evidence>
<evidence type="ECO:0000256" key="2">
    <source>
        <dbReference type="ARBA" id="ARBA00017589"/>
    </source>
</evidence>
<protein>
    <recommendedName>
        <fullName evidence="2">DNA polymerase delta subunit 3</fullName>
    </recommendedName>
</protein>
<dbReference type="InterPro" id="IPR041913">
    <property type="entry name" value="POLD3_sf"/>
</dbReference>
<feature type="compositionally biased region" description="Basic residues" evidence="5">
    <location>
        <begin position="430"/>
        <end position="439"/>
    </location>
</feature>
<dbReference type="PANTHER" id="PTHR17598:SF13">
    <property type="entry name" value="DNA POLYMERASE DELTA SUBUNIT 3"/>
    <property type="match status" value="1"/>
</dbReference>
<sequence length="484" mass="54171">MDEDDYLQKITELVYDDNEIVTPTKLSRILKIKIQDAQSLLDKYVKNADIPGQNDLSWSYTVIETKIDNSLSVSIIKGDELDKGKDVFSKHTFSVQRHGNIDRVMLANVEPFIESKVRNEPLLGSVVSKDAAITRIRFVNEAKDANNTVENKQNTTNTSLNKSKKNGIEGFCTKTVTNSNTPVKPVINGKAKQKNMMANFFSKSNSANNSETLNKITEEKPLINDNDNSDDMKMDLDNEVPSQDGNISTNVDAIEVKSSEVTINKEVKKSKKRKSDNKSGQASKKRKRIVETADSDSDIFASSESEVEVVPDIHYSDENYEEQTKPQPSAPVKVRRMKQITEEFMDEDGYMNTIQKYVVVSDDEDEENKQQNAVDVVTEKPPVKNNDSSLATTKKEIKQQNAVDVVTEKPPVKNNDSSLATTKKEISPKKSVKSSKGKAAKTVQNQPSIMSFFKKTWKSVKSSKGKAAKTVQNQPSIMSFFKKT</sequence>
<dbReference type="GO" id="GO:1904161">
    <property type="term" value="P:DNA synthesis involved in UV-damage excision repair"/>
    <property type="evidence" value="ECO:0007669"/>
    <property type="project" value="TreeGrafter"/>
</dbReference>